<dbReference type="OrthoDB" id="271062at2"/>
<dbReference type="Proteomes" id="UP000286100">
    <property type="component" value="Unassembled WGS sequence"/>
</dbReference>
<protein>
    <submittedName>
        <fullName evidence="1">Glycosyl transferase-like UDP-glucuronosyltransferase</fullName>
    </submittedName>
</protein>
<reference evidence="1 2" key="1">
    <citation type="submission" date="2018-09" db="EMBL/GenBank/DDBJ databases">
        <authorList>
            <person name="Zhu H."/>
        </authorList>
    </citation>
    <scope>NUCLEOTIDE SEQUENCE [LARGE SCALE GENOMIC DNA]</scope>
    <source>
        <strain evidence="1 2">K2R01-6</strain>
    </source>
</reference>
<name>A0A418WL14_9SPHN</name>
<dbReference type="AlphaFoldDB" id="A0A418WL14"/>
<organism evidence="1 2">
    <name type="scientific">Sphingomonas cavernae</name>
    <dbReference type="NCBI Taxonomy" id="2320861"/>
    <lineage>
        <taxon>Bacteria</taxon>
        <taxon>Pseudomonadati</taxon>
        <taxon>Pseudomonadota</taxon>
        <taxon>Alphaproteobacteria</taxon>
        <taxon>Sphingomonadales</taxon>
        <taxon>Sphingomonadaceae</taxon>
        <taxon>Sphingomonas</taxon>
    </lineage>
</organism>
<keyword evidence="2" id="KW-1185">Reference proteome</keyword>
<evidence type="ECO:0000313" key="1">
    <source>
        <dbReference type="EMBL" id="RJF90710.1"/>
    </source>
</evidence>
<dbReference type="GO" id="GO:0016740">
    <property type="term" value="F:transferase activity"/>
    <property type="evidence" value="ECO:0007669"/>
    <property type="project" value="UniProtKB-KW"/>
</dbReference>
<proteinExistence type="predicted"/>
<dbReference type="EMBL" id="QYUM01000003">
    <property type="protein sequence ID" value="RJF90710.1"/>
    <property type="molecule type" value="Genomic_DNA"/>
</dbReference>
<comment type="caution">
    <text evidence="1">The sequence shown here is derived from an EMBL/GenBank/DDBJ whole genome shotgun (WGS) entry which is preliminary data.</text>
</comment>
<accession>A0A418WL14</accession>
<sequence length="392" mass="41428">MACILLGWELGANRGHVVRLAEIAARLMADGHSVHAALQNVDGAVDILPDGVVLWQGPVWPRLLVNVSRLTGPPVATMADILARLGLDRSESLAGLIHAWDSLLRAIDPDIVIADFAPALLCAAAGRVPAIAVGTSFERVPGSLAAFPSLTGERPVFDESALLDATNHALRATGRAPIAALPQLFRADRSLVASFREIDVYADARTESPVAPSIGSGAPALSDGKGEEVFVYGFEAMMADAALWDGLAKSGLPVRVHVPRATPALSERLTALGFAFEPEPLPFDRIARDSRILVSHGGHGFVSAALLCGLPQVVTHYDLEKRGYADCVVKLGLGGQVPLLAIRAEPFAESLRRLYADDALAARARAAAPGFHAQMDRLIDEEVASAVAELRP</sequence>
<dbReference type="RefSeq" id="WP_119762119.1">
    <property type="nucleotide sequence ID" value="NZ_QYUM01000003.1"/>
</dbReference>
<evidence type="ECO:0000313" key="2">
    <source>
        <dbReference type="Proteomes" id="UP000286100"/>
    </source>
</evidence>
<keyword evidence="1" id="KW-0808">Transferase</keyword>
<dbReference type="Gene3D" id="3.40.50.2000">
    <property type="entry name" value="Glycogen Phosphorylase B"/>
    <property type="match status" value="2"/>
</dbReference>
<gene>
    <name evidence="1" type="ORF">D3876_10915</name>
</gene>
<dbReference type="SUPFAM" id="SSF53756">
    <property type="entry name" value="UDP-Glycosyltransferase/glycogen phosphorylase"/>
    <property type="match status" value="1"/>
</dbReference>